<dbReference type="PANTHER" id="PTHR15141">
    <property type="entry name" value="TRANSCRIPTION ELONGATION FACTOR B POLYPEPTIDE 3"/>
    <property type="match status" value="1"/>
</dbReference>
<dbReference type="InterPro" id="IPR051870">
    <property type="entry name" value="Elongin-A_domain"/>
</dbReference>
<dbReference type="STRING" id="348802.A0A0D2CMI1"/>
<dbReference type="HOGENOM" id="CLU_048904_1_1_1"/>
<evidence type="ECO:0008006" key="4">
    <source>
        <dbReference type="Google" id="ProtNLM"/>
    </source>
</evidence>
<dbReference type="Proteomes" id="UP000054342">
    <property type="component" value="Unassembled WGS sequence"/>
</dbReference>
<dbReference type="EMBL" id="KN847322">
    <property type="protein sequence ID" value="KIW51017.1"/>
    <property type="molecule type" value="Genomic_DNA"/>
</dbReference>
<dbReference type="RefSeq" id="XP_013311601.1">
    <property type="nucleotide sequence ID" value="XM_013456147.1"/>
</dbReference>
<organism evidence="2 3">
    <name type="scientific">Exophiala xenobiotica</name>
    <dbReference type="NCBI Taxonomy" id="348802"/>
    <lineage>
        <taxon>Eukaryota</taxon>
        <taxon>Fungi</taxon>
        <taxon>Dikarya</taxon>
        <taxon>Ascomycota</taxon>
        <taxon>Pezizomycotina</taxon>
        <taxon>Eurotiomycetes</taxon>
        <taxon>Chaetothyriomycetidae</taxon>
        <taxon>Chaetothyriales</taxon>
        <taxon>Herpotrichiellaceae</taxon>
        <taxon>Exophiala</taxon>
    </lineage>
</organism>
<dbReference type="AlphaFoldDB" id="A0A0D2CMI1"/>
<feature type="region of interest" description="Disordered" evidence="1">
    <location>
        <begin position="283"/>
        <end position="342"/>
    </location>
</feature>
<feature type="compositionally biased region" description="Basic and acidic residues" evidence="1">
    <location>
        <begin position="291"/>
        <end position="306"/>
    </location>
</feature>
<dbReference type="GeneID" id="25331684"/>
<protein>
    <recommendedName>
        <fullName evidence="4">Elongin-A</fullName>
    </recommendedName>
</protein>
<feature type="region of interest" description="Disordered" evidence="1">
    <location>
        <begin position="206"/>
        <end position="243"/>
    </location>
</feature>
<accession>A0A0D2CMI1</accession>
<evidence type="ECO:0000313" key="3">
    <source>
        <dbReference type="Proteomes" id="UP000054342"/>
    </source>
</evidence>
<dbReference type="GO" id="GO:0070449">
    <property type="term" value="C:elongin complex"/>
    <property type="evidence" value="ECO:0007669"/>
    <property type="project" value="InterPro"/>
</dbReference>
<feature type="region of interest" description="Disordered" evidence="1">
    <location>
        <begin position="259"/>
        <end position="278"/>
    </location>
</feature>
<reference evidence="2 3" key="1">
    <citation type="submission" date="2015-01" db="EMBL/GenBank/DDBJ databases">
        <title>The Genome Sequence of Exophiala xenobiotica CBS118157.</title>
        <authorList>
            <consortium name="The Broad Institute Genomics Platform"/>
            <person name="Cuomo C."/>
            <person name="de Hoog S."/>
            <person name="Gorbushina A."/>
            <person name="Stielow B."/>
            <person name="Teixiera M."/>
            <person name="Abouelleil A."/>
            <person name="Chapman S.B."/>
            <person name="Priest M."/>
            <person name="Young S.K."/>
            <person name="Wortman J."/>
            <person name="Nusbaum C."/>
            <person name="Birren B."/>
        </authorList>
    </citation>
    <scope>NUCLEOTIDE SEQUENCE [LARGE SCALE GENOMIC DNA]</scope>
    <source>
        <strain evidence="2 3">CBS 118157</strain>
    </source>
</reference>
<dbReference type="PANTHER" id="PTHR15141:SF76">
    <property type="entry name" value="TRANSCRIPTION ELONGATION FACTOR B POLYPEPTIDE 3"/>
    <property type="match status" value="1"/>
</dbReference>
<name>A0A0D2CMI1_9EURO</name>
<sequence length="342" mass="38869">MPVKSLQHMCRDHLIRWKRGIEDIWIVPYEVAREVLLTIENPDQLRRIELSSPQIIGEDGEIWLSFIKRDIPDWHLKPHEPSDPKDWWKVYRKLAEEVRQSALAAEAMLKASLADIKNEKEQNTAVIASGRHRPLQGPSRRAKIHYDYISGRTGSKGAHKMSLMEKIRKEARDAKASKMNRPMHELHKKATAVKAAPQQFVEDMKRKTAKVMSPPLPPAAVRTSRPPLHAPRPAASPAHESYDLTADREARLRALKNGTARPASAPAADKQPNSSLTLDFLEDSDGEEKEVEQPRKHLEVSDERPRSASPLRLQQRPTMKRKQAPSLFMSSAKRVAKPRNIS</sequence>
<dbReference type="Gene3D" id="6.10.250.3180">
    <property type="match status" value="1"/>
</dbReference>
<dbReference type="OrthoDB" id="21513at2759"/>
<keyword evidence="3" id="KW-1185">Reference proteome</keyword>
<dbReference type="Pfam" id="PF06881">
    <property type="entry name" value="Elongin_A"/>
    <property type="match status" value="1"/>
</dbReference>
<dbReference type="GO" id="GO:0006368">
    <property type="term" value="P:transcription elongation by RNA polymerase II"/>
    <property type="evidence" value="ECO:0007669"/>
    <property type="project" value="InterPro"/>
</dbReference>
<dbReference type="InterPro" id="IPR010684">
    <property type="entry name" value="RNA_pol_II_trans_fac_SIII_A"/>
</dbReference>
<evidence type="ECO:0000256" key="1">
    <source>
        <dbReference type="SAM" id="MobiDB-lite"/>
    </source>
</evidence>
<gene>
    <name evidence="2" type="ORF">PV05_09776</name>
</gene>
<evidence type="ECO:0000313" key="2">
    <source>
        <dbReference type="EMBL" id="KIW51017.1"/>
    </source>
</evidence>
<proteinExistence type="predicted"/>